<keyword evidence="19" id="KW-1185">Reference proteome</keyword>
<organism evidence="18 19">
    <name type="scientific">Ficus carica</name>
    <name type="common">Common fig</name>
    <dbReference type="NCBI Taxonomy" id="3494"/>
    <lineage>
        <taxon>Eukaryota</taxon>
        <taxon>Viridiplantae</taxon>
        <taxon>Streptophyta</taxon>
        <taxon>Embryophyta</taxon>
        <taxon>Tracheophyta</taxon>
        <taxon>Spermatophyta</taxon>
        <taxon>Magnoliopsida</taxon>
        <taxon>eudicotyledons</taxon>
        <taxon>Gunneridae</taxon>
        <taxon>Pentapetalae</taxon>
        <taxon>rosids</taxon>
        <taxon>fabids</taxon>
        <taxon>Rosales</taxon>
        <taxon>Moraceae</taxon>
        <taxon>Ficeae</taxon>
        <taxon>Ficus</taxon>
    </lineage>
</organism>
<keyword evidence="3 15" id="KW-0004">4Fe-4S</keyword>
<evidence type="ECO:0000256" key="15">
    <source>
        <dbReference type="RuleBase" id="RU365029"/>
    </source>
</evidence>
<keyword evidence="5 15" id="KW-0548">Nucleotidyltransferase</keyword>
<dbReference type="GO" id="GO:0045004">
    <property type="term" value="P:DNA replication proofreading"/>
    <property type="evidence" value="ECO:0007669"/>
    <property type="project" value="TreeGrafter"/>
</dbReference>
<evidence type="ECO:0000256" key="7">
    <source>
        <dbReference type="ARBA" id="ARBA00022723"/>
    </source>
</evidence>
<evidence type="ECO:0000256" key="1">
    <source>
        <dbReference type="ARBA" id="ARBA00004123"/>
    </source>
</evidence>
<dbReference type="InterPro" id="IPR006133">
    <property type="entry name" value="DNA-dir_DNA_pol_B_exonuc"/>
</dbReference>
<keyword evidence="8 15" id="KW-0863">Zinc-finger</keyword>
<dbReference type="GO" id="GO:0006287">
    <property type="term" value="P:base-excision repair, gap-filling"/>
    <property type="evidence" value="ECO:0007669"/>
    <property type="project" value="TreeGrafter"/>
</dbReference>
<evidence type="ECO:0000256" key="13">
    <source>
        <dbReference type="ARBA" id="ARBA00023125"/>
    </source>
</evidence>
<dbReference type="PANTHER" id="PTHR10670:SF0">
    <property type="entry name" value="DNA POLYMERASE EPSILON CATALYTIC SUBUNIT A"/>
    <property type="match status" value="1"/>
</dbReference>
<keyword evidence="9 15" id="KW-0862">Zinc</keyword>
<dbReference type="InterPro" id="IPR006172">
    <property type="entry name" value="DNA-dir_DNA_pol_B"/>
</dbReference>
<comment type="subcellular location">
    <subcellularLocation>
        <location evidence="1 15">Nucleus</location>
    </subcellularLocation>
</comment>
<keyword evidence="7 15" id="KW-0479">Metal-binding</keyword>
<dbReference type="EMBL" id="BTGU01002881">
    <property type="protein sequence ID" value="GMN23005.1"/>
    <property type="molecule type" value="Genomic_DNA"/>
</dbReference>
<dbReference type="CDD" id="cd05779">
    <property type="entry name" value="DNA_polB_epsilon_exo"/>
    <property type="match status" value="1"/>
</dbReference>
<evidence type="ECO:0000256" key="2">
    <source>
        <dbReference type="ARBA" id="ARBA00005755"/>
    </source>
</evidence>
<dbReference type="GO" id="GO:0003677">
    <property type="term" value="F:DNA binding"/>
    <property type="evidence" value="ECO:0007669"/>
    <property type="project" value="UniProtKB-KW"/>
</dbReference>
<dbReference type="SUPFAM" id="SSF56672">
    <property type="entry name" value="DNA/RNA polymerases"/>
    <property type="match status" value="1"/>
</dbReference>
<evidence type="ECO:0000256" key="4">
    <source>
        <dbReference type="ARBA" id="ARBA00022679"/>
    </source>
</evidence>
<dbReference type="EC" id="2.7.7.7" evidence="15"/>
<dbReference type="EMBL" id="BTGU01002879">
    <property type="protein sequence ID" value="GMN22993.1"/>
    <property type="molecule type" value="Genomic_DNA"/>
</dbReference>
<dbReference type="Gene3D" id="3.30.420.10">
    <property type="entry name" value="Ribonuclease H-like superfamily/Ribonuclease H"/>
    <property type="match status" value="1"/>
</dbReference>
<dbReference type="SMART" id="SM00486">
    <property type="entry name" value="POLBc"/>
    <property type="match status" value="1"/>
</dbReference>
<keyword evidence="10 15" id="KW-0239">DNA-directed DNA polymerase</keyword>
<evidence type="ECO:0000256" key="8">
    <source>
        <dbReference type="ARBA" id="ARBA00022771"/>
    </source>
</evidence>
<dbReference type="FunFam" id="3.30.420.10:FF:000010">
    <property type="entry name" value="DNA polymerase epsilon catalytic subunit"/>
    <property type="match status" value="1"/>
</dbReference>
<comment type="catalytic activity">
    <reaction evidence="15">
        <text>DNA(n) + a 2'-deoxyribonucleoside 5'-triphosphate = DNA(n+1) + diphosphate</text>
        <dbReference type="Rhea" id="RHEA:22508"/>
        <dbReference type="Rhea" id="RHEA-COMP:17339"/>
        <dbReference type="Rhea" id="RHEA-COMP:17340"/>
        <dbReference type="ChEBI" id="CHEBI:33019"/>
        <dbReference type="ChEBI" id="CHEBI:61560"/>
        <dbReference type="ChEBI" id="CHEBI:173112"/>
        <dbReference type="EC" id="2.7.7.7"/>
    </reaction>
</comment>
<dbReference type="Pfam" id="PF03104">
    <property type="entry name" value="DNA_pol_B_exo1"/>
    <property type="match status" value="1"/>
</dbReference>
<evidence type="ECO:0000256" key="5">
    <source>
        <dbReference type="ARBA" id="ARBA00022695"/>
    </source>
</evidence>
<dbReference type="GO" id="GO:0051539">
    <property type="term" value="F:4 iron, 4 sulfur cluster binding"/>
    <property type="evidence" value="ECO:0007669"/>
    <property type="project" value="UniProtKB-KW"/>
</dbReference>
<evidence type="ECO:0000313" key="17">
    <source>
        <dbReference type="EMBL" id="GMN22993.1"/>
    </source>
</evidence>
<evidence type="ECO:0000259" key="16">
    <source>
        <dbReference type="Pfam" id="PF03104"/>
    </source>
</evidence>
<dbReference type="GO" id="GO:0000166">
    <property type="term" value="F:nucleotide binding"/>
    <property type="evidence" value="ECO:0007669"/>
    <property type="project" value="InterPro"/>
</dbReference>
<evidence type="ECO:0000256" key="9">
    <source>
        <dbReference type="ARBA" id="ARBA00022833"/>
    </source>
</evidence>
<comment type="function">
    <text evidence="15">DNA polymerase II participates in chromosomal DNA replication.</text>
</comment>
<comment type="similarity">
    <text evidence="2 15">Belongs to the DNA polymerase type-B family.</text>
</comment>
<dbReference type="GO" id="GO:0006272">
    <property type="term" value="P:leading strand elongation"/>
    <property type="evidence" value="ECO:0007669"/>
    <property type="project" value="TreeGrafter"/>
</dbReference>
<dbReference type="InterPro" id="IPR029703">
    <property type="entry name" value="POL2"/>
</dbReference>
<accession>A0AA88CM60</accession>
<evidence type="ECO:0000256" key="3">
    <source>
        <dbReference type="ARBA" id="ARBA00022485"/>
    </source>
</evidence>
<keyword evidence="11 15" id="KW-0408">Iron</keyword>
<dbReference type="Proteomes" id="UP001187192">
    <property type="component" value="Unassembled WGS sequence"/>
</dbReference>
<dbReference type="GO" id="GO:0000278">
    <property type="term" value="P:mitotic cell cycle"/>
    <property type="evidence" value="ECO:0007669"/>
    <property type="project" value="TreeGrafter"/>
</dbReference>
<evidence type="ECO:0000256" key="10">
    <source>
        <dbReference type="ARBA" id="ARBA00022932"/>
    </source>
</evidence>
<keyword evidence="14 15" id="KW-0539">Nucleus</keyword>
<keyword evidence="6 15" id="KW-0235">DNA replication</keyword>
<comment type="caution">
    <text evidence="18">The sequence shown here is derived from an EMBL/GenBank/DDBJ whole genome shotgun (WGS) entry which is preliminary data.</text>
</comment>
<keyword evidence="12 15" id="KW-0411">Iron-sulfur</keyword>
<gene>
    <name evidence="17" type="ORF">TIFTF001_043610</name>
    <name evidence="18" type="ORF">TIFTF001_043612</name>
</gene>
<keyword evidence="13 15" id="KW-0238">DNA-binding</keyword>
<dbReference type="GO" id="GO:0008310">
    <property type="term" value="F:single-stranded DNA 3'-5' DNA exonuclease activity"/>
    <property type="evidence" value="ECO:0007669"/>
    <property type="project" value="TreeGrafter"/>
</dbReference>
<evidence type="ECO:0000313" key="18">
    <source>
        <dbReference type="EMBL" id="GMN23005.1"/>
    </source>
</evidence>
<evidence type="ECO:0000313" key="19">
    <source>
        <dbReference type="Proteomes" id="UP001187192"/>
    </source>
</evidence>
<dbReference type="InterPro" id="IPR012337">
    <property type="entry name" value="RNaseH-like_sf"/>
</dbReference>
<reference evidence="18" key="1">
    <citation type="submission" date="2023-07" db="EMBL/GenBank/DDBJ databases">
        <title>draft genome sequence of fig (Ficus carica).</title>
        <authorList>
            <person name="Takahashi T."/>
            <person name="Nishimura K."/>
        </authorList>
    </citation>
    <scope>NUCLEOTIDE SEQUENCE</scope>
</reference>
<dbReference type="SUPFAM" id="SSF53098">
    <property type="entry name" value="Ribonuclease H-like"/>
    <property type="match status" value="1"/>
</dbReference>
<dbReference type="InterPro" id="IPR036397">
    <property type="entry name" value="RNaseH_sf"/>
</dbReference>
<dbReference type="GO" id="GO:0003887">
    <property type="term" value="F:DNA-directed DNA polymerase activity"/>
    <property type="evidence" value="ECO:0007669"/>
    <property type="project" value="UniProtKB-KW"/>
</dbReference>
<dbReference type="GO" id="GO:0006297">
    <property type="term" value="P:nucleotide-excision repair, DNA gap filling"/>
    <property type="evidence" value="ECO:0007669"/>
    <property type="project" value="TreeGrafter"/>
</dbReference>
<evidence type="ECO:0000256" key="12">
    <source>
        <dbReference type="ARBA" id="ARBA00023014"/>
    </source>
</evidence>
<dbReference type="InterPro" id="IPR043502">
    <property type="entry name" value="DNA/RNA_pol_sf"/>
</dbReference>
<protein>
    <recommendedName>
        <fullName evidence="15">DNA polymerase epsilon catalytic subunit</fullName>
        <ecNumber evidence="15">2.7.7.7</ecNumber>
    </recommendedName>
</protein>
<evidence type="ECO:0000256" key="6">
    <source>
        <dbReference type="ARBA" id="ARBA00022705"/>
    </source>
</evidence>
<evidence type="ECO:0000256" key="11">
    <source>
        <dbReference type="ARBA" id="ARBA00023004"/>
    </source>
</evidence>
<proteinExistence type="inferred from homology"/>
<comment type="cofactor">
    <cofactor evidence="15">
        <name>[4Fe-4S] cluster</name>
        <dbReference type="ChEBI" id="CHEBI:49883"/>
    </cofactor>
</comment>
<keyword evidence="4 15" id="KW-0808">Transferase</keyword>
<dbReference type="GO" id="GO:0008270">
    <property type="term" value="F:zinc ion binding"/>
    <property type="evidence" value="ECO:0007669"/>
    <property type="project" value="UniProtKB-KW"/>
</dbReference>
<feature type="domain" description="DNA-directed DNA polymerase family B exonuclease" evidence="16">
    <location>
        <begin position="97"/>
        <end position="299"/>
    </location>
</feature>
<dbReference type="GO" id="GO:0008622">
    <property type="term" value="C:epsilon DNA polymerase complex"/>
    <property type="evidence" value="ECO:0007669"/>
    <property type="project" value="InterPro"/>
</dbReference>
<dbReference type="PANTHER" id="PTHR10670">
    <property type="entry name" value="DNA POLYMERASE EPSILON CATALYTIC SUBUNIT A"/>
    <property type="match status" value="1"/>
</dbReference>
<dbReference type="AlphaFoldDB" id="A0AA88CM60"/>
<evidence type="ECO:0000256" key="14">
    <source>
        <dbReference type="ARBA" id="ARBA00023242"/>
    </source>
</evidence>
<name>A0AA88CM60_FICCA</name>
<dbReference type="Gene3D" id="3.30.342.10">
    <property type="entry name" value="DNA Polymerase, chain B, domain 1"/>
    <property type="match status" value="1"/>
</dbReference>
<sequence length="485" mass="56314">MEMDVEAYLRRRYESQIVDIETVEKEDLDLKNHLSGLRKSYLKLSFDTVQQLMSVKSDLLHVVERNKSKSDATEAYELILSGKREQRPQDFLDCIVDLREYDVPYHVRFAIDNGKFYLLLISSNDVMLERRTDLLQRAEVHVCAFDIETTKLPLKFPDPEYDLIMMISYMVDGQGYLIINRECVGDDIEDLEYTPKPEFEGFFKVTNVKNEVELLKKWFAHMQEVKPGIYVTYNGDYFDWPFLERRAAHHGYKLSDEVGFQCDKNQGECRAKFACHLDCFAWVKRDSYLPQGSQGLKAVTKAKLGYDPLEVNPEDMVRFAMEKPQMMASYSVSDAVATYFLYMTYVHPFIFSLATIIPMPPDEVLRKGSGTLCEMLLMVQAYKANVICPNKHQSDPEKFYNNRLLESETYIGGHVECLESGVFRSDLPTSFKLDPSAYEQLINNLDRDLQYAIRVEGKMDLDTVSNYDEVKNAIFEKAKLLQQHF</sequence>